<comment type="caution">
    <text evidence="2">The sequence shown here is derived from an EMBL/GenBank/DDBJ whole genome shotgun (WGS) entry which is preliminary data.</text>
</comment>
<feature type="region of interest" description="Disordered" evidence="1">
    <location>
        <begin position="72"/>
        <end position="91"/>
    </location>
</feature>
<accession>A0AAD7ET36</accession>
<name>A0AAD7ET36_9AGAR</name>
<proteinExistence type="predicted"/>
<dbReference type="EMBL" id="JARIHO010000017">
    <property type="protein sequence ID" value="KAJ7348449.1"/>
    <property type="molecule type" value="Genomic_DNA"/>
</dbReference>
<evidence type="ECO:0000256" key="1">
    <source>
        <dbReference type="SAM" id="MobiDB-lite"/>
    </source>
</evidence>
<organism evidence="2 3">
    <name type="scientific">Mycena albidolilacea</name>
    <dbReference type="NCBI Taxonomy" id="1033008"/>
    <lineage>
        <taxon>Eukaryota</taxon>
        <taxon>Fungi</taxon>
        <taxon>Dikarya</taxon>
        <taxon>Basidiomycota</taxon>
        <taxon>Agaricomycotina</taxon>
        <taxon>Agaricomycetes</taxon>
        <taxon>Agaricomycetidae</taxon>
        <taxon>Agaricales</taxon>
        <taxon>Marasmiineae</taxon>
        <taxon>Mycenaceae</taxon>
        <taxon>Mycena</taxon>
    </lineage>
</organism>
<dbReference type="AlphaFoldDB" id="A0AAD7ET36"/>
<protein>
    <submittedName>
        <fullName evidence="2">Uncharacterized protein</fullName>
    </submittedName>
</protein>
<evidence type="ECO:0000313" key="3">
    <source>
        <dbReference type="Proteomes" id="UP001218218"/>
    </source>
</evidence>
<evidence type="ECO:0000313" key="2">
    <source>
        <dbReference type="EMBL" id="KAJ7348449.1"/>
    </source>
</evidence>
<gene>
    <name evidence="2" type="ORF">DFH08DRAFT_808189</name>
</gene>
<sequence length="213" mass="23843">MAMLKRTTRVALFDAESHCCMVSVALMVLGHTVNLATVRVAELHSHPFHHPSMNRAVLISSIIESHSQHLETKGLRDHRDALNRNSPSRDGRHFAYLNSQNMLHKRHKQHVQLFIACFQDPSTHQRPFSTGTAVKNAVKEPMEQDSMPVTGSRRTGATGMATAAVMNSILSRKALYRSAVEPHGAFKCKIQVRRVDLMLEREDEESTGKKGLS</sequence>
<reference evidence="2" key="1">
    <citation type="submission" date="2023-03" db="EMBL/GenBank/DDBJ databases">
        <title>Massive genome expansion in bonnet fungi (Mycena s.s.) driven by repeated elements and novel gene families across ecological guilds.</title>
        <authorList>
            <consortium name="Lawrence Berkeley National Laboratory"/>
            <person name="Harder C.B."/>
            <person name="Miyauchi S."/>
            <person name="Viragh M."/>
            <person name="Kuo A."/>
            <person name="Thoen E."/>
            <person name="Andreopoulos B."/>
            <person name="Lu D."/>
            <person name="Skrede I."/>
            <person name="Drula E."/>
            <person name="Henrissat B."/>
            <person name="Morin E."/>
            <person name="Kohler A."/>
            <person name="Barry K."/>
            <person name="LaButti K."/>
            <person name="Morin E."/>
            <person name="Salamov A."/>
            <person name="Lipzen A."/>
            <person name="Mereny Z."/>
            <person name="Hegedus B."/>
            <person name="Baldrian P."/>
            <person name="Stursova M."/>
            <person name="Weitz H."/>
            <person name="Taylor A."/>
            <person name="Grigoriev I.V."/>
            <person name="Nagy L.G."/>
            <person name="Martin F."/>
            <person name="Kauserud H."/>
        </authorList>
    </citation>
    <scope>NUCLEOTIDE SEQUENCE</scope>
    <source>
        <strain evidence="2">CBHHK002</strain>
    </source>
</reference>
<keyword evidence="3" id="KW-1185">Reference proteome</keyword>
<dbReference type="Proteomes" id="UP001218218">
    <property type="component" value="Unassembled WGS sequence"/>
</dbReference>